<evidence type="ECO:0000313" key="5">
    <source>
        <dbReference type="EMBL" id="TLV02879.1"/>
    </source>
</evidence>
<dbReference type="Gene3D" id="1.10.10.60">
    <property type="entry name" value="Homeodomain-like"/>
    <property type="match status" value="1"/>
</dbReference>
<accession>A0A5R9L3E4</accession>
<gene>
    <name evidence="5" type="ORF">FEN17_04505</name>
</gene>
<dbReference type="AlphaFoldDB" id="A0A5R9L3E4"/>
<dbReference type="SUPFAM" id="SSF46689">
    <property type="entry name" value="Homeodomain-like"/>
    <property type="match status" value="1"/>
</dbReference>
<evidence type="ECO:0000256" key="2">
    <source>
        <dbReference type="ARBA" id="ARBA00023125"/>
    </source>
</evidence>
<sequence>MLKTQTLEAFYALKFDEAPPEPGTGDFNVFRLDLSNGLSHTMPYARYDFYKIMLIRGRHRCHYAAKSIEFDGSTLLFFNPATPYSFERLDAGSTGFFCIFKEAFFIENLRNGIGHLRMFEPENKSVYHLDGRQDQEVAVLFEKMLNEIHSDYRFRFDLIRNHVSELIHLALKMLPDEQLYQHPDTNARITSIFIKLLESQLPIQSKDQCIWMRSAGDFADRLSVHVNHLNRAVRAATGKTTTTHIAERITAEATALLKHTDWTVSEISYCLGFAQPAHFTYFFRKQTKLTPSAVRDV</sequence>
<proteinExistence type="predicted"/>
<keyword evidence="1" id="KW-0805">Transcription regulation</keyword>
<dbReference type="InterPro" id="IPR037923">
    <property type="entry name" value="HTH-like"/>
</dbReference>
<dbReference type="SUPFAM" id="SSF51215">
    <property type="entry name" value="Regulatory protein AraC"/>
    <property type="match status" value="1"/>
</dbReference>
<dbReference type="Pfam" id="PF12833">
    <property type="entry name" value="HTH_18"/>
    <property type="match status" value="1"/>
</dbReference>
<evidence type="ECO:0000313" key="6">
    <source>
        <dbReference type="Proteomes" id="UP000306402"/>
    </source>
</evidence>
<reference evidence="5 6" key="1">
    <citation type="submission" date="2019-05" db="EMBL/GenBank/DDBJ databases">
        <authorList>
            <person name="Qu J.-H."/>
        </authorList>
    </citation>
    <scope>NUCLEOTIDE SEQUENCE [LARGE SCALE GENOMIC DNA]</scope>
    <source>
        <strain evidence="5 6">T17</strain>
    </source>
</reference>
<protein>
    <submittedName>
        <fullName evidence="5">Helix-turn-helix domain-containing protein</fullName>
    </submittedName>
</protein>
<comment type="caution">
    <text evidence="5">The sequence shown here is derived from an EMBL/GenBank/DDBJ whole genome shotgun (WGS) entry which is preliminary data.</text>
</comment>
<evidence type="ECO:0000256" key="1">
    <source>
        <dbReference type="ARBA" id="ARBA00023015"/>
    </source>
</evidence>
<keyword evidence="3" id="KW-0804">Transcription</keyword>
<dbReference type="RefSeq" id="WP_138364088.1">
    <property type="nucleotide sequence ID" value="NZ_VCEJ01000002.1"/>
</dbReference>
<dbReference type="OrthoDB" id="9793451at2"/>
<dbReference type="Proteomes" id="UP000306402">
    <property type="component" value="Unassembled WGS sequence"/>
</dbReference>
<dbReference type="PANTHER" id="PTHR43280">
    <property type="entry name" value="ARAC-FAMILY TRANSCRIPTIONAL REGULATOR"/>
    <property type="match status" value="1"/>
</dbReference>
<dbReference type="GO" id="GO:0043565">
    <property type="term" value="F:sequence-specific DNA binding"/>
    <property type="evidence" value="ECO:0007669"/>
    <property type="project" value="InterPro"/>
</dbReference>
<name>A0A5R9L3E4_9BACT</name>
<keyword evidence="2" id="KW-0238">DNA-binding</keyword>
<dbReference type="GO" id="GO:0003700">
    <property type="term" value="F:DNA-binding transcription factor activity"/>
    <property type="evidence" value="ECO:0007669"/>
    <property type="project" value="InterPro"/>
</dbReference>
<dbReference type="SMART" id="SM00342">
    <property type="entry name" value="HTH_ARAC"/>
    <property type="match status" value="1"/>
</dbReference>
<feature type="domain" description="HTH araC/xylS-type" evidence="4">
    <location>
        <begin position="191"/>
        <end position="297"/>
    </location>
</feature>
<dbReference type="InterPro" id="IPR009057">
    <property type="entry name" value="Homeodomain-like_sf"/>
</dbReference>
<keyword evidence="6" id="KW-1185">Reference proteome</keyword>
<evidence type="ECO:0000256" key="3">
    <source>
        <dbReference type="ARBA" id="ARBA00023163"/>
    </source>
</evidence>
<dbReference type="PROSITE" id="PS01124">
    <property type="entry name" value="HTH_ARAC_FAMILY_2"/>
    <property type="match status" value="1"/>
</dbReference>
<evidence type="ECO:0000259" key="4">
    <source>
        <dbReference type="PROSITE" id="PS01124"/>
    </source>
</evidence>
<dbReference type="PANTHER" id="PTHR43280:SF32">
    <property type="entry name" value="TRANSCRIPTIONAL REGULATORY PROTEIN"/>
    <property type="match status" value="1"/>
</dbReference>
<dbReference type="InterPro" id="IPR018060">
    <property type="entry name" value="HTH_AraC"/>
</dbReference>
<organism evidence="5 6">
    <name type="scientific">Dyadobacter luticola</name>
    <dbReference type="NCBI Taxonomy" id="1979387"/>
    <lineage>
        <taxon>Bacteria</taxon>
        <taxon>Pseudomonadati</taxon>
        <taxon>Bacteroidota</taxon>
        <taxon>Cytophagia</taxon>
        <taxon>Cytophagales</taxon>
        <taxon>Spirosomataceae</taxon>
        <taxon>Dyadobacter</taxon>
    </lineage>
</organism>
<dbReference type="EMBL" id="VCEJ01000002">
    <property type="protein sequence ID" value="TLV02879.1"/>
    <property type="molecule type" value="Genomic_DNA"/>
</dbReference>